<dbReference type="GO" id="GO:0006508">
    <property type="term" value="P:proteolysis"/>
    <property type="evidence" value="ECO:0007669"/>
    <property type="project" value="UniProtKB-KW"/>
</dbReference>
<evidence type="ECO:0000256" key="1">
    <source>
        <dbReference type="ARBA" id="ARBA00022670"/>
    </source>
</evidence>
<gene>
    <name evidence="8" type="ORF">VMCG_10579</name>
</gene>
<dbReference type="GO" id="GO:0046872">
    <property type="term" value="F:metal ion binding"/>
    <property type="evidence" value="ECO:0007669"/>
    <property type="project" value="UniProtKB-UniRule"/>
</dbReference>
<dbReference type="Proteomes" id="UP000283895">
    <property type="component" value="Unassembled WGS sequence"/>
</dbReference>
<dbReference type="EMBL" id="LKEA01000089">
    <property type="protein sequence ID" value="ROV87731.1"/>
    <property type="molecule type" value="Genomic_DNA"/>
</dbReference>
<keyword evidence="4 6" id="KW-0862">Zinc</keyword>
<accession>A0A423VAA2</accession>
<dbReference type="GO" id="GO:0004222">
    <property type="term" value="F:metalloendopeptidase activity"/>
    <property type="evidence" value="ECO:0007669"/>
    <property type="project" value="InterPro"/>
</dbReference>
<dbReference type="InterPro" id="IPR045090">
    <property type="entry name" value="Pept_M3A_M3B"/>
</dbReference>
<comment type="caution">
    <text evidence="8">The sequence shown here is derived from an EMBL/GenBank/DDBJ whole genome shotgun (WGS) entry which is preliminary data.</text>
</comment>
<keyword evidence="3 6" id="KW-0378">Hydrolase</keyword>
<keyword evidence="5 6" id="KW-0482">Metalloprotease</keyword>
<dbReference type="STRING" id="356882.A0A423VAA2"/>
<organism evidence="8 9">
    <name type="scientific">Cytospora schulzeri</name>
    <dbReference type="NCBI Taxonomy" id="448051"/>
    <lineage>
        <taxon>Eukaryota</taxon>
        <taxon>Fungi</taxon>
        <taxon>Dikarya</taxon>
        <taxon>Ascomycota</taxon>
        <taxon>Pezizomycotina</taxon>
        <taxon>Sordariomycetes</taxon>
        <taxon>Sordariomycetidae</taxon>
        <taxon>Diaporthales</taxon>
        <taxon>Cytosporaceae</taxon>
        <taxon>Cytospora</taxon>
    </lineage>
</organism>
<dbReference type="Gene3D" id="1.10.1370.40">
    <property type="match status" value="1"/>
</dbReference>
<dbReference type="InterPro" id="IPR001567">
    <property type="entry name" value="Pept_M3A_M3B_dom"/>
</dbReference>
<evidence type="ECO:0000256" key="3">
    <source>
        <dbReference type="ARBA" id="ARBA00022801"/>
    </source>
</evidence>
<protein>
    <recommendedName>
        <fullName evidence="7">Peptidase M3A/M3B catalytic domain-containing protein</fullName>
    </recommendedName>
</protein>
<evidence type="ECO:0000256" key="2">
    <source>
        <dbReference type="ARBA" id="ARBA00022723"/>
    </source>
</evidence>
<reference evidence="8 9" key="1">
    <citation type="submission" date="2015-09" db="EMBL/GenBank/DDBJ databases">
        <title>Host preference determinants of Valsa canker pathogens revealed by comparative genomics.</title>
        <authorList>
            <person name="Yin Z."/>
            <person name="Huang L."/>
        </authorList>
    </citation>
    <scope>NUCLEOTIDE SEQUENCE [LARGE SCALE GENOMIC DNA]</scope>
    <source>
        <strain evidence="8 9">03-1</strain>
    </source>
</reference>
<dbReference type="SUPFAM" id="SSF55486">
    <property type="entry name" value="Metalloproteases ('zincins'), catalytic domain"/>
    <property type="match status" value="1"/>
</dbReference>
<comment type="cofactor">
    <cofactor evidence="6">
        <name>Zn(2+)</name>
        <dbReference type="ChEBI" id="CHEBI:29105"/>
    </cofactor>
    <text evidence="6">Binds 1 zinc ion.</text>
</comment>
<dbReference type="AlphaFoldDB" id="A0A423VAA2"/>
<evidence type="ECO:0000313" key="8">
    <source>
        <dbReference type="EMBL" id="ROV87731.1"/>
    </source>
</evidence>
<dbReference type="Pfam" id="PF01432">
    <property type="entry name" value="Peptidase_M3"/>
    <property type="match status" value="1"/>
</dbReference>
<evidence type="ECO:0000256" key="6">
    <source>
        <dbReference type="RuleBase" id="RU003435"/>
    </source>
</evidence>
<keyword evidence="9" id="KW-1185">Reference proteome</keyword>
<dbReference type="PANTHER" id="PTHR11804">
    <property type="entry name" value="PROTEASE M3 THIMET OLIGOPEPTIDASE-RELATED"/>
    <property type="match status" value="1"/>
</dbReference>
<dbReference type="OrthoDB" id="534666at2759"/>
<dbReference type="PANTHER" id="PTHR11804:SF84">
    <property type="entry name" value="SACCHAROLYSIN"/>
    <property type="match status" value="1"/>
</dbReference>
<name>A0A423VAA2_9PEZI</name>
<dbReference type="GO" id="GO:0006518">
    <property type="term" value="P:peptide metabolic process"/>
    <property type="evidence" value="ECO:0007669"/>
    <property type="project" value="TreeGrafter"/>
</dbReference>
<sequence length="301" mass="34799">MERPMKPGLSEYFELHTTLAKLQQMFDHMFATRFELITTKQQRDLGNNEPIIWHEDVLIFAVFDSDAEVFMGYAYFGFYHRDGRYTHIGHYCLQANFLQPDGTRFHASSVLVINYNKAADRPTLLSLGEVRKLFHEIGHLIHPLCTETVYAASQYVDRDFIEAPSLMSQQFFWQERHIKDVSFHYSLISSQYRKVWKASMPQEQRESADSLQPGAQLRNDVVAAMARSSTGWKIVREQLKDALEAMNLAESSNKLKSEIYRLAGGEAIDGWEWGHGEAVFRSVINNYDAGYYSYVLYVLGH</sequence>
<proteinExistence type="inferred from homology"/>
<evidence type="ECO:0000256" key="5">
    <source>
        <dbReference type="ARBA" id="ARBA00023049"/>
    </source>
</evidence>
<evidence type="ECO:0000259" key="7">
    <source>
        <dbReference type="Pfam" id="PF01432"/>
    </source>
</evidence>
<feature type="domain" description="Peptidase M3A/M3B catalytic" evidence="7">
    <location>
        <begin position="8"/>
        <end position="294"/>
    </location>
</feature>
<comment type="similarity">
    <text evidence="6">Belongs to the peptidase M3 family.</text>
</comment>
<evidence type="ECO:0000313" key="9">
    <source>
        <dbReference type="Proteomes" id="UP000283895"/>
    </source>
</evidence>
<evidence type="ECO:0000256" key="4">
    <source>
        <dbReference type="ARBA" id="ARBA00022833"/>
    </source>
</evidence>
<keyword evidence="2 6" id="KW-0479">Metal-binding</keyword>
<keyword evidence="1 6" id="KW-0645">Protease</keyword>